<evidence type="ECO:0000256" key="1">
    <source>
        <dbReference type="ARBA" id="ARBA00009636"/>
    </source>
</evidence>
<dbReference type="GO" id="GO:0005874">
    <property type="term" value="C:microtubule"/>
    <property type="evidence" value="ECO:0007669"/>
    <property type="project" value="UniProtKB-KW"/>
</dbReference>
<dbReference type="GO" id="GO:0007017">
    <property type="term" value="P:microtubule-based process"/>
    <property type="evidence" value="ECO:0007669"/>
    <property type="project" value="InterPro"/>
</dbReference>
<dbReference type="HOGENOM" id="CLU_1572425_0_0_1"/>
<dbReference type="Pfam" id="PF00091">
    <property type="entry name" value="Tubulin"/>
    <property type="match status" value="1"/>
</dbReference>
<dbReference type="InterPro" id="IPR002452">
    <property type="entry name" value="Alpha_tubulin"/>
</dbReference>
<evidence type="ECO:0000256" key="7">
    <source>
        <dbReference type="RuleBase" id="RU000352"/>
    </source>
</evidence>
<keyword evidence="8" id="KW-1133">Transmembrane helix</keyword>
<dbReference type="AlphaFoldDB" id="T1GGH3"/>
<evidence type="ECO:0000313" key="11">
    <source>
        <dbReference type="Proteomes" id="UP000015102"/>
    </source>
</evidence>
<dbReference type="OMA" id="CWITRRS"/>
<evidence type="ECO:0000259" key="9">
    <source>
        <dbReference type="SMART" id="SM00864"/>
    </source>
</evidence>
<reference evidence="10" key="2">
    <citation type="submission" date="2015-06" db="UniProtKB">
        <authorList>
            <consortium name="EnsemblMetazoa"/>
        </authorList>
    </citation>
    <scope>IDENTIFICATION</scope>
</reference>
<dbReference type="STRING" id="36166.T1GGH3"/>
<dbReference type="EMBL" id="CAQQ02010145">
    <property type="status" value="NOT_ANNOTATED_CDS"/>
    <property type="molecule type" value="Genomic_DNA"/>
</dbReference>
<dbReference type="InterPro" id="IPR017975">
    <property type="entry name" value="Tubulin_CS"/>
</dbReference>
<dbReference type="GO" id="GO:0016787">
    <property type="term" value="F:hydrolase activity"/>
    <property type="evidence" value="ECO:0007669"/>
    <property type="project" value="UniProtKB-KW"/>
</dbReference>
<dbReference type="InterPro" id="IPR000217">
    <property type="entry name" value="Tubulin"/>
</dbReference>
<comment type="catalytic activity">
    <reaction evidence="6">
        <text>GTP + H2O = GDP + phosphate + H(+)</text>
        <dbReference type="Rhea" id="RHEA:19669"/>
        <dbReference type="ChEBI" id="CHEBI:15377"/>
        <dbReference type="ChEBI" id="CHEBI:15378"/>
        <dbReference type="ChEBI" id="CHEBI:37565"/>
        <dbReference type="ChEBI" id="CHEBI:43474"/>
        <dbReference type="ChEBI" id="CHEBI:58189"/>
    </reaction>
    <physiologicalReaction direction="left-to-right" evidence="6">
        <dbReference type="Rhea" id="RHEA:19670"/>
    </physiologicalReaction>
</comment>
<keyword evidence="8" id="KW-0812">Transmembrane</keyword>
<dbReference type="SUPFAM" id="SSF52490">
    <property type="entry name" value="Tubulin nucleotide-binding domain-like"/>
    <property type="match status" value="1"/>
</dbReference>
<name>T1GGH3_MEGSC</name>
<dbReference type="PRINTS" id="PR01162">
    <property type="entry name" value="ALPHATUBULIN"/>
</dbReference>
<dbReference type="PRINTS" id="PR01161">
    <property type="entry name" value="TUBULIN"/>
</dbReference>
<dbReference type="EMBL" id="CAQQ02010144">
    <property type="status" value="NOT_ANNOTATED_CDS"/>
    <property type="molecule type" value="Genomic_DNA"/>
</dbReference>
<comment type="similarity">
    <text evidence="1 7">Belongs to the tubulin family.</text>
</comment>
<feature type="transmembrane region" description="Helical" evidence="8">
    <location>
        <begin position="115"/>
        <end position="135"/>
    </location>
</feature>
<keyword evidence="8" id="KW-0472">Membrane</keyword>
<keyword evidence="2 7" id="KW-0493">Microtubule</keyword>
<keyword evidence="4" id="KW-0378">Hydrolase</keyword>
<organism evidence="10 11">
    <name type="scientific">Megaselia scalaris</name>
    <name type="common">Humpbacked fly</name>
    <name type="synonym">Phora scalaris</name>
    <dbReference type="NCBI Taxonomy" id="36166"/>
    <lineage>
        <taxon>Eukaryota</taxon>
        <taxon>Metazoa</taxon>
        <taxon>Ecdysozoa</taxon>
        <taxon>Arthropoda</taxon>
        <taxon>Hexapoda</taxon>
        <taxon>Insecta</taxon>
        <taxon>Pterygota</taxon>
        <taxon>Neoptera</taxon>
        <taxon>Endopterygota</taxon>
        <taxon>Diptera</taxon>
        <taxon>Brachycera</taxon>
        <taxon>Muscomorpha</taxon>
        <taxon>Platypezoidea</taxon>
        <taxon>Phoridae</taxon>
        <taxon>Megaseliini</taxon>
        <taxon>Megaselia</taxon>
    </lineage>
</organism>
<dbReference type="InterPro" id="IPR036525">
    <property type="entry name" value="Tubulin/FtsZ_GTPase_sf"/>
</dbReference>
<dbReference type="GO" id="GO:0005525">
    <property type="term" value="F:GTP binding"/>
    <property type="evidence" value="ECO:0007669"/>
    <property type="project" value="UniProtKB-UniRule"/>
</dbReference>
<accession>T1GGH3</accession>
<evidence type="ECO:0000313" key="10">
    <source>
        <dbReference type="EnsemblMetazoa" id="MESCA002493-PA"/>
    </source>
</evidence>
<keyword evidence="5 7" id="KW-0342">GTP-binding</keyword>
<dbReference type="EMBL" id="CAQQ02010146">
    <property type="status" value="NOT_ANNOTATED_CDS"/>
    <property type="molecule type" value="Genomic_DNA"/>
</dbReference>
<dbReference type="EnsemblMetazoa" id="MESCA002493-RA">
    <property type="protein sequence ID" value="MESCA002493-PA"/>
    <property type="gene ID" value="MESCA002493"/>
</dbReference>
<keyword evidence="11" id="KW-1185">Reference proteome</keyword>
<dbReference type="Proteomes" id="UP000015102">
    <property type="component" value="Unassembled WGS sequence"/>
</dbReference>
<proteinExistence type="inferred from homology"/>
<keyword evidence="3 7" id="KW-0547">Nucleotide-binding</keyword>
<comment type="subunit">
    <text evidence="7">Dimer of alpha and beta chains. A typical microtubule is a hollow water-filled tube with an outer diameter of 25 nm and an inner diameter of 15 nM. Alpha-beta heterodimers associate head-to-tail to form protofilaments running lengthwise along the microtubule wall with the beta-tubulin subunit facing the microtubule plus end conferring a structural polarity. Microtubules usually have 13 protofilaments but different protofilament numbers can be found in some organisms and specialized cells.</text>
</comment>
<dbReference type="PROSITE" id="PS00227">
    <property type="entry name" value="TUBULIN"/>
    <property type="match status" value="1"/>
</dbReference>
<evidence type="ECO:0000256" key="4">
    <source>
        <dbReference type="ARBA" id="ARBA00022801"/>
    </source>
</evidence>
<sequence length="170" mass="19388">MDIFNEIRSGAYRKLFNPNMLITGKEDSGSNYSRGYFTLGSEMIDYTMNNIRLLAENCNNLQGFMIFRSFGGGTGSGFGNLILEKLLDDYGRKSKVEIDIFPSPKMLKKFGTYQIAFIWHSLMSFLGMPNCFIALNSINLHNMLWFHFFQKLVPCPSITPNDKESLLAVH</sequence>
<dbReference type="InterPro" id="IPR003008">
    <property type="entry name" value="Tubulin_FtsZ_GTPase"/>
</dbReference>
<dbReference type="Gene3D" id="3.40.50.1440">
    <property type="entry name" value="Tubulin/FtsZ, GTPase domain"/>
    <property type="match status" value="1"/>
</dbReference>
<reference evidence="11" key="1">
    <citation type="submission" date="2013-02" db="EMBL/GenBank/DDBJ databases">
        <authorList>
            <person name="Hughes D."/>
        </authorList>
    </citation>
    <scope>NUCLEOTIDE SEQUENCE</scope>
    <source>
        <strain>Durham</strain>
        <strain evidence="11">NC isolate 2 -- Noor lab</strain>
    </source>
</reference>
<evidence type="ECO:0000256" key="2">
    <source>
        <dbReference type="ARBA" id="ARBA00022701"/>
    </source>
</evidence>
<dbReference type="SMART" id="SM00864">
    <property type="entry name" value="Tubulin"/>
    <property type="match status" value="1"/>
</dbReference>
<evidence type="ECO:0000256" key="8">
    <source>
        <dbReference type="SAM" id="Phobius"/>
    </source>
</evidence>
<comment type="function">
    <text evidence="7">Tubulin is the major constituent of microtubules, a cylinder consisting of laterally associated linear protofilaments composed of alpha- and beta-tubulin heterodimers. Microtubules grow by the addition of GTP-tubulin dimers to the microtubule end, where a stabilizing cap forms. Below the cap, tubulin dimers are in GDP-bound state, owing to GTPase activity of alpha-tubulin.</text>
</comment>
<dbReference type="PANTHER" id="PTHR11588">
    <property type="entry name" value="TUBULIN"/>
    <property type="match status" value="1"/>
</dbReference>
<dbReference type="GO" id="GO:0005200">
    <property type="term" value="F:structural constituent of cytoskeleton"/>
    <property type="evidence" value="ECO:0007669"/>
    <property type="project" value="InterPro"/>
</dbReference>
<evidence type="ECO:0000256" key="3">
    <source>
        <dbReference type="ARBA" id="ARBA00022741"/>
    </source>
</evidence>
<feature type="domain" description="Tubulin/FtsZ GTPase" evidence="9">
    <location>
        <begin position="2"/>
        <end position="148"/>
    </location>
</feature>
<evidence type="ECO:0000256" key="6">
    <source>
        <dbReference type="ARBA" id="ARBA00049117"/>
    </source>
</evidence>
<protein>
    <recommendedName>
        <fullName evidence="7">Tubulin alpha chain</fullName>
    </recommendedName>
</protein>
<evidence type="ECO:0000256" key="5">
    <source>
        <dbReference type="ARBA" id="ARBA00023134"/>
    </source>
</evidence>